<protein>
    <submittedName>
        <fullName evidence="1">Uncharacterized protein</fullName>
    </submittedName>
</protein>
<reference evidence="1 2" key="1">
    <citation type="submission" date="2024-01" db="EMBL/GenBank/DDBJ databases">
        <title>The genomes of 5 underutilized Papilionoideae crops provide insights into root nodulation and disease resistanc.</title>
        <authorList>
            <person name="Yuan L."/>
        </authorList>
    </citation>
    <scope>NUCLEOTIDE SEQUENCE [LARGE SCALE GENOMIC DNA]</scope>
    <source>
        <strain evidence="1">ZHUSHIDOU_FW_LH</strain>
        <tissue evidence="1">Leaf</tissue>
    </source>
</reference>
<gene>
    <name evidence="1" type="ORF">RIF29_38190</name>
</gene>
<accession>A0AAN9DZH6</accession>
<dbReference type="Proteomes" id="UP001372338">
    <property type="component" value="Unassembled WGS sequence"/>
</dbReference>
<organism evidence="1 2">
    <name type="scientific">Crotalaria pallida</name>
    <name type="common">Smooth rattlebox</name>
    <name type="synonym">Crotalaria striata</name>
    <dbReference type="NCBI Taxonomy" id="3830"/>
    <lineage>
        <taxon>Eukaryota</taxon>
        <taxon>Viridiplantae</taxon>
        <taxon>Streptophyta</taxon>
        <taxon>Embryophyta</taxon>
        <taxon>Tracheophyta</taxon>
        <taxon>Spermatophyta</taxon>
        <taxon>Magnoliopsida</taxon>
        <taxon>eudicotyledons</taxon>
        <taxon>Gunneridae</taxon>
        <taxon>Pentapetalae</taxon>
        <taxon>rosids</taxon>
        <taxon>fabids</taxon>
        <taxon>Fabales</taxon>
        <taxon>Fabaceae</taxon>
        <taxon>Papilionoideae</taxon>
        <taxon>50 kb inversion clade</taxon>
        <taxon>genistoids sensu lato</taxon>
        <taxon>core genistoids</taxon>
        <taxon>Crotalarieae</taxon>
        <taxon>Crotalaria</taxon>
    </lineage>
</organism>
<name>A0AAN9DZH6_CROPI</name>
<evidence type="ECO:0000313" key="2">
    <source>
        <dbReference type="Proteomes" id="UP001372338"/>
    </source>
</evidence>
<dbReference type="AlphaFoldDB" id="A0AAN9DZH6"/>
<keyword evidence="2" id="KW-1185">Reference proteome</keyword>
<sequence length="110" mass="11940">MGSGMKGTKHDTVKAPSRHVSFFHQPSMVTASHVTKRYDFTHPWMKDLNGPFMDLENSKALPHVMGPSVASTDMLVDNVAGILGGTESTKNQCMLDGKVIGEECICNTTT</sequence>
<evidence type="ECO:0000313" key="1">
    <source>
        <dbReference type="EMBL" id="KAK7243395.1"/>
    </source>
</evidence>
<proteinExistence type="predicted"/>
<dbReference type="EMBL" id="JAYWIO010000008">
    <property type="protein sequence ID" value="KAK7243395.1"/>
    <property type="molecule type" value="Genomic_DNA"/>
</dbReference>
<comment type="caution">
    <text evidence="1">The sequence shown here is derived from an EMBL/GenBank/DDBJ whole genome shotgun (WGS) entry which is preliminary data.</text>
</comment>